<gene>
    <name evidence="2" type="ORF">ParKJ_40905</name>
</gene>
<sequence length="130" mass="13885">MKKYLSQFFAAARTSVDAMRQFIWSRFLTRRELRTTLVAAVLAGFAPFASAVSLDDLGSATDAICLISAYISGPWLFVIGCVVIILAAVAIGSSESTIVKVISTCFVGIGIAACAVPIMKNHFHISYTCA</sequence>
<keyword evidence="1" id="KW-0812">Transmembrane</keyword>
<protein>
    <submittedName>
        <fullName evidence="2">Conjugal transfer protein TrbC</fullName>
    </submittedName>
</protein>
<evidence type="ECO:0000313" key="2">
    <source>
        <dbReference type="EMBL" id="MDT8843761.1"/>
    </source>
</evidence>
<feature type="transmembrane region" description="Helical" evidence="1">
    <location>
        <begin position="67"/>
        <end position="91"/>
    </location>
</feature>
<evidence type="ECO:0000313" key="3">
    <source>
        <dbReference type="Proteomes" id="UP001246473"/>
    </source>
</evidence>
<comment type="caution">
    <text evidence="2">The sequence shown here is derived from an EMBL/GenBank/DDBJ whole genome shotgun (WGS) entry which is preliminary data.</text>
</comment>
<organism evidence="2 3">
    <name type="scientific">Paraburkholderia fungorum</name>
    <dbReference type="NCBI Taxonomy" id="134537"/>
    <lineage>
        <taxon>Bacteria</taxon>
        <taxon>Pseudomonadati</taxon>
        <taxon>Pseudomonadota</taxon>
        <taxon>Betaproteobacteria</taxon>
        <taxon>Burkholderiales</taxon>
        <taxon>Burkholderiaceae</taxon>
        <taxon>Paraburkholderia</taxon>
    </lineage>
</organism>
<proteinExistence type="predicted"/>
<dbReference type="RefSeq" id="WP_315697729.1">
    <property type="nucleotide sequence ID" value="NZ_JANSLM010000029.1"/>
</dbReference>
<keyword evidence="1" id="KW-1133">Transmembrane helix</keyword>
<dbReference type="AlphaFoldDB" id="A0AAP5UZ58"/>
<name>A0AAP5UZ58_9BURK</name>
<accession>A0AAP5UZ58</accession>
<keyword evidence="1" id="KW-0472">Membrane</keyword>
<feature type="transmembrane region" description="Helical" evidence="1">
    <location>
        <begin position="98"/>
        <end position="118"/>
    </location>
</feature>
<reference evidence="2" key="1">
    <citation type="submission" date="2022-08" db="EMBL/GenBank/DDBJ databases">
        <authorList>
            <person name="Kim S.-J."/>
        </authorList>
    </citation>
    <scope>NUCLEOTIDE SEQUENCE</scope>
    <source>
        <strain evidence="2">KJ</strain>
    </source>
</reference>
<evidence type="ECO:0000256" key="1">
    <source>
        <dbReference type="SAM" id="Phobius"/>
    </source>
</evidence>
<dbReference type="Proteomes" id="UP001246473">
    <property type="component" value="Unassembled WGS sequence"/>
</dbReference>
<dbReference type="EMBL" id="JANSLM010000029">
    <property type="protein sequence ID" value="MDT8843761.1"/>
    <property type="molecule type" value="Genomic_DNA"/>
</dbReference>